<keyword evidence="3" id="KW-1185">Reference proteome</keyword>
<gene>
    <name evidence="2" type="ORF">PHACADRAFT_191056</name>
</gene>
<dbReference type="HOGENOM" id="CLU_2740864_0_0_1"/>
<dbReference type="OrthoDB" id="193931at2759"/>
<proteinExistence type="predicted"/>
<sequence>MDPRTPLSPNAISPGGPARLRNESENNFAVLNSSLLGQLPDELPDEHHLASYVTAKRTFPPAKEKRQHRIR</sequence>
<name>K5WQY3_PHACS</name>
<accession>K5WQY3</accession>
<reference evidence="2 3" key="1">
    <citation type="journal article" date="2012" name="BMC Genomics">
        <title>Comparative genomics of the white-rot fungi, Phanerochaete carnosa and P. chrysosporium, to elucidate the genetic basis of the distinct wood types they colonize.</title>
        <authorList>
            <person name="Suzuki H."/>
            <person name="MacDonald J."/>
            <person name="Syed K."/>
            <person name="Salamov A."/>
            <person name="Hori C."/>
            <person name="Aerts A."/>
            <person name="Henrissat B."/>
            <person name="Wiebenga A."/>
            <person name="vanKuyk P.A."/>
            <person name="Barry K."/>
            <person name="Lindquist E."/>
            <person name="LaButti K."/>
            <person name="Lapidus A."/>
            <person name="Lucas S."/>
            <person name="Coutinho P."/>
            <person name="Gong Y."/>
            <person name="Samejima M."/>
            <person name="Mahadevan R."/>
            <person name="Abou-Zaid M."/>
            <person name="de Vries R.P."/>
            <person name="Igarashi K."/>
            <person name="Yadav J.S."/>
            <person name="Grigoriev I.V."/>
            <person name="Master E.R."/>
        </authorList>
    </citation>
    <scope>NUCLEOTIDE SEQUENCE [LARGE SCALE GENOMIC DNA]</scope>
    <source>
        <strain evidence="2 3">HHB-10118-sp</strain>
    </source>
</reference>
<dbReference type="RefSeq" id="XP_007391258.1">
    <property type="nucleotide sequence ID" value="XM_007391196.1"/>
</dbReference>
<dbReference type="EMBL" id="JH930468">
    <property type="protein sequence ID" value="EKM61865.1"/>
    <property type="molecule type" value="Genomic_DNA"/>
</dbReference>
<evidence type="ECO:0000256" key="1">
    <source>
        <dbReference type="SAM" id="MobiDB-lite"/>
    </source>
</evidence>
<dbReference type="GeneID" id="18910728"/>
<dbReference type="KEGG" id="pco:PHACADRAFT_191056"/>
<protein>
    <submittedName>
        <fullName evidence="2">Uncharacterized protein</fullName>
    </submittedName>
</protein>
<evidence type="ECO:0000313" key="2">
    <source>
        <dbReference type="EMBL" id="EKM61865.1"/>
    </source>
</evidence>
<dbReference type="STRING" id="650164.K5WQY3"/>
<dbReference type="Proteomes" id="UP000008370">
    <property type="component" value="Unassembled WGS sequence"/>
</dbReference>
<evidence type="ECO:0000313" key="3">
    <source>
        <dbReference type="Proteomes" id="UP000008370"/>
    </source>
</evidence>
<organism evidence="2 3">
    <name type="scientific">Phanerochaete carnosa (strain HHB-10118-sp)</name>
    <name type="common">White-rot fungus</name>
    <name type="synonym">Peniophora carnosa</name>
    <dbReference type="NCBI Taxonomy" id="650164"/>
    <lineage>
        <taxon>Eukaryota</taxon>
        <taxon>Fungi</taxon>
        <taxon>Dikarya</taxon>
        <taxon>Basidiomycota</taxon>
        <taxon>Agaricomycotina</taxon>
        <taxon>Agaricomycetes</taxon>
        <taxon>Polyporales</taxon>
        <taxon>Phanerochaetaceae</taxon>
        <taxon>Phanerochaete</taxon>
    </lineage>
</organism>
<feature type="region of interest" description="Disordered" evidence="1">
    <location>
        <begin position="1"/>
        <end position="21"/>
    </location>
</feature>
<dbReference type="InParanoid" id="K5WQY3"/>
<dbReference type="AlphaFoldDB" id="K5WQY3"/>